<dbReference type="AlphaFoldDB" id="A0A2B7WUG2"/>
<dbReference type="EC" id="3.4.13.19" evidence="4"/>
<evidence type="ECO:0000256" key="4">
    <source>
        <dbReference type="RuleBase" id="RU341113"/>
    </source>
</evidence>
<dbReference type="InterPro" id="IPR008257">
    <property type="entry name" value="Pept_M19"/>
</dbReference>
<proteinExistence type="inferred from homology"/>
<dbReference type="Proteomes" id="UP000224080">
    <property type="component" value="Unassembled WGS sequence"/>
</dbReference>
<dbReference type="PROSITE" id="PS00869">
    <property type="entry name" value="RENAL_DIPEPTIDASE_1"/>
    <property type="match status" value="1"/>
</dbReference>
<dbReference type="GO" id="GO:0046872">
    <property type="term" value="F:metal ion binding"/>
    <property type="evidence" value="ECO:0007669"/>
    <property type="project" value="UniProtKB-UniRule"/>
</dbReference>
<dbReference type="GO" id="GO:0006508">
    <property type="term" value="P:proteolysis"/>
    <property type="evidence" value="ECO:0007669"/>
    <property type="project" value="UniProtKB-KW"/>
</dbReference>
<dbReference type="InterPro" id="IPR000180">
    <property type="entry name" value="Dipep_AS"/>
</dbReference>
<accession>A0A2B7WUG2</accession>
<evidence type="ECO:0000313" key="6">
    <source>
        <dbReference type="Proteomes" id="UP000224080"/>
    </source>
</evidence>
<dbReference type="EMBL" id="PDNC01000091">
    <property type="protein sequence ID" value="PGH00098.1"/>
    <property type="molecule type" value="Genomic_DNA"/>
</dbReference>
<keyword evidence="6" id="KW-1185">Reference proteome</keyword>
<dbReference type="SUPFAM" id="SSF51556">
    <property type="entry name" value="Metallo-dependent hydrolases"/>
    <property type="match status" value="1"/>
</dbReference>
<reference evidence="5 6" key="1">
    <citation type="submission" date="2017-10" db="EMBL/GenBank/DDBJ databases">
        <title>Comparative genomics in systemic dimorphic fungi from Ajellomycetaceae.</title>
        <authorList>
            <person name="Munoz J.F."/>
            <person name="Mcewen J.G."/>
            <person name="Clay O.K."/>
            <person name="Cuomo C.A."/>
        </authorList>
    </citation>
    <scope>NUCLEOTIDE SEQUENCE [LARGE SCALE GENOMIC DNA]</scope>
    <source>
        <strain evidence="5 6">UAMH130</strain>
    </source>
</reference>
<dbReference type="InterPro" id="IPR032466">
    <property type="entry name" value="Metal_Hydrolase"/>
</dbReference>
<protein>
    <recommendedName>
        <fullName evidence="4">Dipeptidase</fullName>
        <ecNumber evidence="4">3.4.13.19</ecNumber>
    </recommendedName>
</protein>
<dbReference type="Pfam" id="PF01244">
    <property type="entry name" value="Peptidase_M19"/>
    <property type="match status" value="1"/>
</dbReference>
<evidence type="ECO:0000313" key="5">
    <source>
        <dbReference type="EMBL" id="PGH00098.1"/>
    </source>
</evidence>
<keyword evidence="3 4" id="KW-0224">Dipeptidase</keyword>
<dbReference type="STRING" id="2060905.A0A2B7WUG2"/>
<sequence>MAPSVSKRERRGQIPTRQPRSQQTWLILAVGLLAVLAAAFAAKPGPDLSALYKPHIDPLDFETRADRILETTPLIDGHNDLHYLIRVETKNKIYGERFTFESGLLSHTDLQKLRNGKLGGQFWSVFVECSDAPDTWIDDPTWAVRDTLEQIDVAKRLVEEYSNDLQFCETVACARQAFKAGKIASFMGIEGGHQIGNSLAVLRQMYNLGVRYITVTHNCDNAFGTAASTVAAGGIDKGLTDFGRELVREMNRLGMLVDLSHVSYQMMVDVLAETKAPVIFSHSSAYALSNHHRNVPDDVLHGVAKNGGVVMVTFVPMFLDVENSSSADIYKAADHIFHIAEVAGWDHVGVGSDFDGTGDVPIGLQDVSTYPQLIKLLLKRGATDEQVRKFAGENILRVWSEVEDYSKVLKSAGEKPNEETWLGRNWTRADMSMPFMFHDSKGNRIPGKTYP</sequence>
<comment type="function">
    <text evidence="1">Hydrolyzes a wide range of dipeptides.</text>
</comment>
<keyword evidence="4" id="KW-0479">Metal-binding</keyword>
<evidence type="ECO:0000256" key="3">
    <source>
        <dbReference type="ARBA" id="ARBA00022997"/>
    </source>
</evidence>
<organism evidence="5 6">
    <name type="scientific">Blastomyces parvus</name>
    <dbReference type="NCBI Taxonomy" id="2060905"/>
    <lineage>
        <taxon>Eukaryota</taxon>
        <taxon>Fungi</taxon>
        <taxon>Dikarya</taxon>
        <taxon>Ascomycota</taxon>
        <taxon>Pezizomycotina</taxon>
        <taxon>Eurotiomycetes</taxon>
        <taxon>Eurotiomycetidae</taxon>
        <taxon>Onygenales</taxon>
        <taxon>Ajellomycetaceae</taxon>
        <taxon>Blastomyces</taxon>
    </lineage>
</organism>
<evidence type="ECO:0000256" key="1">
    <source>
        <dbReference type="ARBA" id="ARBA00003491"/>
    </source>
</evidence>
<keyword evidence="4" id="KW-0645">Protease</keyword>
<keyword evidence="4" id="KW-0378">Hydrolase</keyword>
<gene>
    <name evidence="5" type="ORF">GX51_05996</name>
</gene>
<comment type="catalytic activity">
    <reaction evidence="4">
        <text>an L-aminoacyl-L-amino acid + H2O = 2 an L-alpha-amino acid</text>
        <dbReference type="Rhea" id="RHEA:48940"/>
        <dbReference type="ChEBI" id="CHEBI:15377"/>
        <dbReference type="ChEBI" id="CHEBI:59869"/>
        <dbReference type="ChEBI" id="CHEBI:77460"/>
        <dbReference type="EC" id="3.4.13.19"/>
    </reaction>
</comment>
<name>A0A2B7WUG2_9EURO</name>
<dbReference type="CDD" id="cd01301">
    <property type="entry name" value="rDP_like"/>
    <property type="match status" value="1"/>
</dbReference>
<dbReference type="PROSITE" id="PS51365">
    <property type="entry name" value="RENAL_DIPEPTIDASE_2"/>
    <property type="match status" value="1"/>
</dbReference>
<dbReference type="GO" id="GO:0070573">
    <property type="term" value="F:metallodipeptidase activity"/>
    <property type="evidence" value="ECO:0007669"/>
    <property type="project" value="InterPro"/>
</dbReference>
<comment type="caution">
    <text evidence="5">The sequence shown here is derived from an EMBL/GenBank/DDBJ whole genome shotgun (WGS) entry which is preliminary data.</text>
</comment>
<dbReference type="OrthoDB" id="445695at2759"/>
<dbReference type="PANTHER" id="PTHR10443">
    <property type="entry name" value="MICROSOMAL DIPEPTIDASE"/>
    <property type="match status" value="1"/>
</dbReference>
<dbReference type="Gene3D" id="3.20.20.140">
    <property type="entry name" value="Metal-dependent hydrolases"/>
    <property type="match status" value="1"/>
</dbReference>
<evidence type="ECO:0000256" key="2">
    <source>
        <dbReference type="ARBA" id="ARBA00022833"/>
    </source>
</evidence>
<dbReference type="PANTHER" id="PTHR10443:SF12">
    <property type="entry name" value="DIPEPTIDASE"/>
    <property type="match status" value="1"/>
</dbReference>
<comment type="cofactor">
    <cofactor evidence="4">
        <name>Zn(2+)</name>
        <dbReference type="ChEBI" id="CHEBI:29105"/>
    </cofactor>
</comment>
<keyword evidence="2 4" id="KW-0862">Zinc</keyword>
<comment type="similarity">
    <text evidence="4">Belongs to the metallo-dependent hydrolases superfamily. Peptidase M19 family.</text>
</comment>
<keyword evidence="4" id="KW-0482">Metalloprotease</keyword>